<evidence type="ECO:0000313" key="1">
    <source>
        <dbReference type="EMBL" id="RZC65015.1"/>
    </source>
</evidence>
<dbReference type="Proteomes" id="UP000316621">
    <property type="component" value="Chromosome 6"/>
</dbReference>
<gene>
    <name evidence="1" type="ORF">C5167_008704</name>
</gene>
<dbReference type="Gramene" id="RZC65015">
    <property type="protein sequence ID" value="RZC65015"/>
    <property type="gene ID" value="C5167_008704"/>
</dbReference>
<evidence type="ECO:0000313" key="2">
    <source>
        <dbReference type="Proteomes" id="UP000316621"/>
    </source>
</evidence>
<keyword evidence="2" id="KW-1185">Reference proteome</keyword>
<proteinExistence type="predicted"/>
<organism evidence="1 2">
    <name type="scientific">Papaver somniferum</name>
    <name type="common">Opium poppy</name>
    <dbReference type="NCBI Taxonomy" id="3469"/>
    <lineage>
        <taxon>Eukaryota</taxon>
        <taxon>Viridiplantae</taxon>
        <taxon>Streptophyta</taxon>
        <taxon>Embryophyta</taxon>
        <taxon>Tracheophyta</taxon>
        <taxon>Spermatophyta</taxon>
        <taxon>Magnoliopsida</taxon>
        <taxon>Ranunculales</taxon>
        <taxon>Papaveraceae</taxon>
        <taxon>Papaveroideae</taxon>
        <taxon>Papaver</taxon>
    </lineage>
</organism>
<dbReference type="EMBL" id="CM010720">
    <property type="protein sequence ID" value="RZC65015.1"/>
    <property type="molecule type" value="Genomic_DNA"/>
</dbReference>
<name>A0A4Y7JZ84_PAPSO</name>
<reference evidence="1 2" key="1">
    <citation type="journal article" date="2018" name="Science">
        <title>The opium poppy genome and morphinan production.</title>
        <authorList>
            <person name="Guo L."/>
            <person name="Winzer T."/>
            <person name="Yang X."/>
            <person name="Li Y."/>
            <person name="Ning Z."/>
            <person name="He Z."/>
            <person name="Teodor R."/>
            <person name="Lu Y."/>
            <person name="Bowser T.A."/>
            <person name="Graham I.A."/>
            <person name="Ye K."/>
        </authorList>
    </citation>
    <scope>NUCLEOTIDE SEQUENCE [LARGE SCALE GENOMIC DNA]</scope>
    <source>
        <strain evidence="2">cv. HN1</strain>
        <tissue evidence="1">Leaves</tissue>
    </source>
</reference>
<dbReference type="AlphaFoldDB" id="A0A4Y7JZ84"/>
<sequence length="38" mass="4492">MLRGVILVDRYNFDDNIGMDMNDQFHACFVDVYKVVHT</sequence>
<protein>
    <submittedName>
        <fullName evidence="1">Uncharacterized protein</fullName>
    </submittedName>
</protein>
<accession>A0A4Y7JZ84</accession>